<feature type="compositionally biased region" description="Polar residues" evidence="5">
    <location>
        <begin position="1336"/>
        <end position="1348"/>
    </location>
</feature>
<feature type="region of interest" description="Disordered" evidence="5">
    <location>
        <begin position="672"/>
        <end position="706"/>
    </location>
</feature>
<feature type="region of interest" description="Disordered" evidence="5">
    <location>
        <begin position="922"/>
        <end position="954"/>
    </location>
</feature>
<dbReference type="SUPFAM" id="SSF57716">
    <property type="entry name" value="Glucocorticoid receptor-like (DNA-binding domain)"/>
    <property type="match status" value="1"/>
</dbReference>
<keyword evidence="8" id="KW-1185">Reference proteome</keyword>
<evidence type="ECO:0000256" key="1">
    <source>
        <dbReference type="ARBA" id="ARBA00022723"/>
    </source>
</evidence>
<evidence type="ECO:0000313" key="7">
    <source>
        <dbReference type="EMBL" id="CAI5789137.1"/>
    </source>
</evidence>
<accession>A0AA35L3F8</accession>
<evidence type="ECO:0000256" key="5">
    <source>
        <dbReference type="SAM" id="MobiDB-lite"/>
    </source>
</evidence>
<keyword evidence="2 4" id="KW-0862">Zinc</keyword>
<dbReference type="InterPro" id="IPR001781">
    <property type="entry name" value="Znf_LIM"/>
</dbReference>
<reference evidence="7" key="1">
    <citation type="submission" date="2022-12" db="EMBL/GenBank/DDBJ databases">
        <authorList>
            <person name="Alioto T."/>
            <person name="Alioto T."/>
            <person name="Gomez Garrido J."/>
        </authorList>
    </citation>
    <scope>NUCLEOTIDE SEQUENCE</scope>
</reference>
<evidence type="ECO:0000256" key="3">
    <source>
        <dbReference type="ARBA" id="ARBA00023038"/>
    </source>
</evidence>
<feature type="region of interest" description="Disordered" evidence="5">
    <location>
        <begin position="590"/>
        <end position="616"/>
    </location>
</feature>
<feature type="compositionally biased region" description="Low complexity" evidence="5">
    <location>
        <begin position="602"/>
        <end position="612"/>
    </location>
</feature>
<evidence type="ECO:0000256" key="2">
    <source>
        <dbReference type="ARBA" id="ARBA00022833"/>
    </source>
</evidence>
<feature type="region of interest" description="Disordered" evidence="5">
    <location>
        <begin position="744"/>
        <end position="878"/>
    </location>
</feature>
<feature type="region of interest" description="Disordered" evidence="5">
    <location>
        <begin position="351"/>
        <end position="380"/>
    </location>
</feature>
<feature type="domain" description="LIM zinc-binding" evidence="6">
    <location>
        <begin position="284"/>
        <end position="344"/>
    </location>
</feature>
<evidence type="ECO:0000313" key="8">
    <source>
        <dbReference type="Proteomes" id="UP001178461"/>
    </source>
</evidence>
<feature type="region of interest" description="Disordered" evidence="5">
    <location>
        <begin position="396"/>
        <end position="423"/>
    </location>
</feature>
<dbReference type="PROSITE" id="PS50023">
    <property type="entry name" value="LIM_DOMAIN_2"/>
    <property type="match status" value="1"/>
</dbReference>
<feature type="compositionally biased region" description="Polar residues" evidence="5">
    <location>
        <begin position="111"/>
        <end position="127"/>
    </location>
</feature>
<keyword evidence="3 4" id="KW-0440">LIM domain</keyword>
<dbReference type="SMART" id="SM00132">
    <property type="entry name" value="LIM"/>
    <property type="match status" value="1"/>
</dbReference>
<evidence type="ECO:0000256" key="4">
    <source>
        <dbReference type="PROSITE-ProRule" id="PRU00125"/>
    </source>
</evidence>
<feature type="region of interest" description="Disordered" evidence="5">
    <location>
        <begin position="69"/>
        <end position="129"/>
    </location>
</feature>
<feature type="region of interest" description="Disordered" evidence="5">
    <location>
        <begin position="1039"/>
        <end position="1072"/>
    </location>
</feature>
<gene>
    <name evidence="7" type="ORF">PODLI_1B029047</name>
</gene>
<feature type="region of interest" description="Disordered" evidence="5">
    <location>
        <begin position="1336"/>
        <end position="1367"/>
    </location>
</feature>
<dbReference type="Pfam" id="PF00412">
    <property type="entry name" value="LIM"/>
    <property type="match status" value="1"/>
</dbReference>
<feature type="compositionally biased region" description="Polar residues" evidence="5">
    <location>
        <begin position="408"/>
        <end position="417"/>
    </location>
</feature>
<feature type="compositionally biased region" description="Basic and acidic residues" evidence="5">
    <location>
        <begin position="759"/>
        <end position="770"/>
    </location>
</feature>
<sequence>MDRRASVRSRASQRLSNTSESPGRKQNFGAAPLGRKSVLELVVQYQNISENASTTEEKPKVLERRLLQKAPADGSGPESDIIQSNDRRAPGSRSAENFSLRQTKEVKNKSSDSQASIDSPKAASSPSLGGFLARTSAADLPRKSQIASRKMAATHQLSAGSNPASLLLSQGKGRREWKCHVVTHLQENKSDGEEALLTRRKKASPLPSTTLGAAATCASRKVNSYEKTLGVLNSSGHKSHILCQGHRTASFPSVKERSVLYLSQAAAAAADLPGGLTESAGVKEVCASCSKPVYTAECMAIQNVPLHHACFCCKHCRRKLSLANYATFQGTFYCKSHHQLLAGVKKRSQEENAGIHQRDQQLQIAVQPSPGLGTKNRNNRPGKLLAREKMQPPFSGLYSQAKLRPPSQARQENNPRTNWPPLKEAAGKEIGRKYGSPGPLQDAVLILQCRSGADGSRREAPGGKSIAESARAEKKQSQLPRVPLPKHGSHWIKTAGGSGDLRVSGKRQLFTGESIPGAQGRKNGLSIAERAVMFQGNPLKMKKSVPVVSPLTSTPLESPSFGSLPSRSEALRTSKATCFAASGGTVADASSLAKGSLEGKRLSSGSSSSTSASDERRADQILLRAELLPKARVPLPALAPADSRQKLPEASKGNMSITLACEEAGQLSHISAKPTEDHKPSQAKAESSVYLPEHKGEQSNDEEMLGSSLDSVETGLVADQVSENSWEVRIEFPKREMQVVIDPASLQRPENQLYPETHNSMEAENRREKGMQAGGDFDSTETQNGILQEVSQNSKPEERATNSDEEAEIEGHSASSSQAEEAKKTSVPQRNNSQDSTLTSNTAPFTRENLEPSDLLAETANTNEEIPGKASSDSNIQLEEETVRRTILQASKLQVKDQETFDSCEVPHLTEKQEMGSIKVVMKPQSEDGSGPQAISSKETTKESARKQKERNPLARLFASKTQGRACKQEEPAVTKKALKTQSALATLFGYSLEKDKIPKAKPTMKTSSEEGLSLVCFSNLPKLGTCKESETSGLIQAKGSEAGLQDPEENYGSHTRDGQRESSPSLDSAKAFSGGALPIELSTDISSSTEVASGMKGLEVPKQSNLQLETVLSDNNKSSLFSSFQDSLATPTENPLQCSTSSLMETKTEITSRGDPYDQDLQNFPNQAAMDAQCLEIKAENVSLLGPSREDKAQCDYQVPDMLLFSMGVDRAASMDGSGLQSSSLDLDTGSMKVKNEACSGLSGSENISEVSNLHQFSESEPIRAITLNNSNTPGTGNSEMFQNPQSCLELSEDVLLGLHVEKATADGYSTGKVDIPSLLGSLQHIPELLRDTIQRNTEGTTAATEQSLEEMMSAEKSDGSSGSLL</sequence>
<evidence type="ECO:0000259" key="6">
    <source>
        <dbReference type="PROSITE" id="PS50023"/>
    </source>
</evidence>
<dbReference type="Proteomes" id="UP001178461">
    <property type="component" value="Chromosome 12"/>
</dbReference>
<organism evidence="7 8">
    <name type="scientific">Podarcis lilfordi</name>
    <name type="common">Lilford's wall lizard</name>
    <dbReference type="NCBI Taxonomy" id="74358"/>
    <lineage>
        <taxon>Eukaryota</taxon>
        <taxon>Metazoa</taxon>
        <taxon>Chordata</taxon>
        <taxon>Craniata</taxon>
        <taxon>Vertebrata</taxon>
        <taxon>Euteleostomi</taxon>
        <taxon>Lepidosauria</taxon>
        <taxon>Squamata</taxon>
        <taxon>Bifurcata</taxon>
        <taxon>Unidentata</taxon>
        <taxon>Episquamata</taxon>
        <taxon>Laterata</taxon>
        <taxon>Lacertibaenia</taxon>
        <taxon>Lacertidae</taxon>
        <taxon>Podarcis</taxon>
    </lineage>
</organism>
<feature type="compositionally biased region" description="Polar residues" evidence="5">
    <location>
        <begin position="827"/>
        <end position="844"/>
    </location>
</feature>
<name>A0AA35L3F8_9SAUR</name>
<feature type="compositionally biased region" description="Polar residues" evidence="5">
    <location>
        <begin position="780"/>
        <end position="794"/>
    </location>
</feature>
<dbReference type="Gene3D" id="2.10.110.10">
    <property type="entry name" value="Cysteine Rich Protein"/>
    <property type="match status" value="1"/>
</dbReference>
<dbReference type="PANTHER" id="PTHR24206">
    <property type="entry name" value="OS06G0237300 PROTEIN"/>
    <property type="match status" value="1"/>
</dbReference>
<proteinExistence type="predicted"/>
<protein>
    <submittedName>
        <fullName evidence="7">LIM domain containing 2</fullName>
    </submittedName>
</protein>
<dbReference type="EMBL" id="OX395137">
    <property type="protein sequence ID" value="CAI5789137.1"/>
    <property type="molecule type" value="Genomic_DNA"/>
</dbReference>
<feature type="region of interest" description="Disordered" evidence="5">
    <location>
        <begin position="1"/>
        <end position="33"/>
    </location>
</feature>
<feature type="region of interest" description="Disordered" evidence="5">
    <location>
        <begin position="453"/>
        <end position="498"/>
    </location>
</feature>
<dbReference type="GO" id="GO:0046872">
    <property type="term" value="F:metal ion binding"/>
    <property type="evidence" value="ECO:0007669"/>
    <property type="project" value="UniProtKB-KW"/>
</dbReference>
<keyword evidence="1 4" id="KW-0479">Metal-binding</keyword>
<feature type="compositionally biased region" description="Basic and acidic residues" evidence="5">
    <location>
        <begin position="939"/>
        <end position="953"/>
    </location>
</feature>